<protein>
    <submittedName>
        <fullName evidence="2">DUF4440 domain-containing protein</fullName>
    </submittedName>
</protein>
<dbReference type="SUPFAM" id="SSF54427">
    <property type="entry name" value="NTF2-like"/>
    <property type="match status" value="1"/>
</dbReference>
<organism evidence="2 3">
    <name type="scientific">Mycobacterium asiaticum</name>
    <dbReference type="NCBI Taxonomy" id="1790"/>
    <lineage>
        <taxon>Bacteria</taxon>
        <taxon>Bacillati</taxon>
        <taxon>Actinomycetota</taxon>
        <taxon>Actinomycetes</taxon>
        <taxon>Mycobacteriales</taxon>
        <taxon>Mycobacteriaceae</taxon>
        <taxon>Mycobacterium</taxon>
    </lineage>
</organism>
<evidence type="ECO:0000313" key="2">
    <source>
        <dbReference type="EMBL" id="OBI84928.1"/>
    </source>
</evidence>
<dbReference type="AlphaFoldDB" id="A0A1A3CE27"/>
<gene>
    <name evidence="2" type="ORF">A9X01_18650</name>
</gene>
<dbReference type="STRING" id="1790.A5645_24235"/>
<accession>A0A1A3CE27</accession>
<comment type="caution">
    <text evidence="2">The sequence shown here is derived from an EMBL/GenBank/DDBJ whole genome shotgun (WGS) entry which is preliminary data.</text>
</comment>
<dbReference type="OrthoDB" id="1492465at2"/>
<dbReference type="CDD" id="cd00531">
    <property type="entry name" value="NTF2_like"/>
    <property type="match status" value="1"/>
</dbReference>
<reference evidence="2 3" key="1">
    <citation type="submission" date="2016-06" db="EMBL/GenBank/DDBJ databases">
        <authorList>
            <person name="Kjaerup R.B."/>
            <person name="Dalgaard T.S."/>
            <person name="Juul-Madsen H.R."/>
        </authorList>
    </citation>
    <scope>NUCLEOTIDE SEQUENCE [LARGE SCALE GENOMIC DNA]</scope>
    <source>
        <strain evidence="2 3">1081914.2</strain>
    </source>
</reference>
<dbReference type="EMBL" id="LZKQ01000127">
    <property type="protein sequence ID" value="OBI84928.1"/>
    <property type="molecule type" value="Genomic_DNA"/>
</dbReference>
<dbReference type="InterPro" id="IPR037401">
    <property type="entry name" value="SnoaL-like"/>
</dbReference>
<name>A0A1A3CE27_MYCAS</name>
<dbReference type="Proteomes" id="UP000093795">
    <property type="component" value="Unassembled WGS sequence"/>
</dbReference>
<evidence type="ECO:0000313" key="3">
    <source>
        <dbReference type="Proteomes" id="UP000093795"/>
    </source>
</evidence>
<dbReference type="Pfam" id="PF13577">
    <property type="entry name" value="SnoaL_4"/>
    <property type="match status" value="1"/>
</dbReference>
<dbReference type="RefSeq" id="WP_065120774.1">
    <property type="nucleotide sequence ID" value="NZ_LZKQ01000127.1"/>
</dbReference>
<feature type="domain" description="SnoaL-like" evidence="1">
    <location>
        <begin position="10"/>
        <end position="133"/>
    </location>
</feature>
<dbReference type="Gene3D" id="3.10.450.50">
    <property type="match status" value="1"/>
</dbReference>
<proteinExistence type="predicted"/>
<sequence>MTTTDPIPQEMIDEYHLRKLVHAYCRAVDRGDIDGLRSLYHHDALDSHGAFSTGTADQFLRQLSASRPHIRMMQHHITTMNFAVAGQRAEGEIYSLAVHTLAGRSRDIDLIIGGRYLDKYEKRSGAWKFIERTIVTDWARVSDPSAMDSSHPITRDTLHGALDDNDPSYRFFALLNSGD</sequence>
<evidence type="ECO:0000259" key="1">
    <source>
        <dbReference type="Pfam" id="PF13577"/>
    </source>
</evidence>
<dbReference type="eggNOG" id="COG5517">
    <property type="taxonomic scope" value="Bacteria"/>
</dbReference>
<dbReference type="InterPro" id="IPR032710">
    <property type="entry name" value="NTF2-like_dom_sf"/>
</dbReference>